<protein>
    <submittedName>
        <fullName evidence="7">Choline dehydrogenase</fullName>
    </submittedName>
</protein>
<dbReference type="InterPro" id="IPR000172">
    <property type="entry name" value="GMC_OxRdtase_N"/>
</dbReference>
<dbReference type="PANTHER" id="PTHR11552:SF147">
    <property type="entry name" value="CHOLINE DEHYDROGENASE, MITOCHONDRIAL"/>
    <property type="match status" value="1"/>
</dbReference>
<evidence type="ECO:0000313" key="8">
    <source>
        <dbReference type="Proteomes" id="UP000198634"/>
    </source>
</evidence>
<keyword evidence="8" id="KW-1185">Reference proteome</keyword>
<proteinExistence type="inferred from homology"/>
<keyword evidence="4 5" id="KW-0274">FAD</keyword>
<comment type="similarity">
    <text evidence="2">Belongs to the GMC oxidoreductase family.</text>
</comment>
<gene>
    <name evidence="7" type="ORF">SAMN04488092_1126</name>
</gene>
<dbReference type="PROSITE" id="PS00624">
    <property type="entry name" value="GMC_OXRED_2"/>
    <property type="match status" value="1"/>
</dbReference>
<accession>A0A1H9IEZ9</accession>
<dbReference type="Gene3D" id="3.30.410.40">
    <property type="match status" value="1"/>
</dbReference>
<dbReference type="InterPro" id="IPR036188">
    <property type="entry name" value="FAD/NAD-bd_sf"/>
</dbReference>
<evidence type="ECO:0000313" key="7">
    <source>
        <dbReference type="EMBL" id="SEQ73117.1"/>
    </source>
</evidence>
<dbReference type="AlphaFoldDB" id="A0A1H9IEZ9"/>
<dbReference type="PIRSF" id="PIRSF000137">
    <property type="entry name" value="Alcohol_oxidase"/>
    <property type="match status" value="1"/>
</dbReference>
<evidence type="ECO:0000256" key="1">
    <source>
        <dbReference type="ARBA" id="ARBA00001974"/>
    </source>
</evidence>
<organism evidence="7 8">
    <name type="scientific">Thalassovita taeanensis</name>
    <dbReference type="NCBI Taxonomy" id="657014"/>
    <lineage>
        <taxon>Bacteria</taxon>
        <taxon>Pseudomonadati</taxon>
        <taxon>Pseudomonadota</taxon>
        <taxon>Alphaproteobacteria</taxon>
        <taxon>Rhodobacterales</taxon>
        <taxon>Roseobacteraceae</taxon>
        <taxon>Thalassovita</taxon>
    </lineage>
</organism>
<evidence type="ECO:0000256" key="4">
    <source>
        <dbReference type="ARBA" id="ARBA00022827"/>
    </source>
</evidence>
<dbReference type="InterPro" id="IPR007867">
    <property type="entry name" value="GMC_OxRtase_C"/>
</dbReference>
<dbReference type="EMBL" id="FOEP01000012">
    <property type="protein sequence ID" value="SEQ73117.1"/>
    <property type="molecule type" value="Genomic_DNA"/>
</dbReference>
<comment type="cofactor">
    <cofactor evidence="1 5">
        <name>FAD</name>
        <dbReference type="ChEBI" id="CHEBI:57692"/>
    </cofactor>
</comment>
<evidence type="ECO:0000256" key="2">
    <source>
        <dbReference type="ARBA" id="ARBA00010790"/>
    </source>
</evidence>
<dbReference type="Gene3D" id="3.50.50.60">
    <property type="entry name" value="FAD/NAD(P)-binding domain"/>
    <property type="match status" value="1"/>
</dbReference>
<feature type="binding site" evidence="5">
    <location>
        <position position="81"/>
    </location>
    <ligand>
        <name>FAD</name>
        <dbReference type="ChEBI" id="CHEBI:57692"/>
    </ligand>
</feature>
<evidence type="ECO:0000256" key="5">
    <source>
        <dbReference type="PIRSR" id="PIRSR000137-2"/>
    </source>
</evidence>
<evidence type="ECO:0000259" key="6">
    <source>
        <dbReference type="PROSITE" id="PS00624"/>
    </source>
</evidence>
<dbReference type="Pfam" id="PF05199">
    <property type="entry name" value="GMC_oxred_C"/>
    <property type="match status" value="1"/>
</dbReference>
<evidence type="ECO:0000256" key="3">
    <source>
        <dbReference type="ARBA" id="ARBA00022630"/>
    </source>
</evidence>
<keyword evidence="3" id="KW-0285">Flavoprotein</keyword>
<name>A0A1H9IEZ9_9RHOB</name>
<dbReference type="RefSeq" id="WP_090270558.1">
    <property type="nucleotide sequence ID" value="NZ_FOEP01000012.1"/>
</dbReference>
<dbReference type="InterPro" id="IPR012132">
    <property type="entry name" value="GMC_OxRdtase"/>
</dbReference>
<dbReference type="OrthoDB" id="9785276at2"/>
<dbReference type="Proteomes" id="UP000198634">
    <property type="component" value="Unassembled WGS sequence"/>
</dbReference>
<dbReference type="Pfam" id="PF00732">
    <property type="entry name" value="GMC_oxred_N"/>
    <property type="match status" value="1"/>
</dbReference>
<sequence length="529" mass="57248">MQWDYIVVGAGSAGCVLAKRLTDAGHKVLLLEAGGRDSYHWVHIPMGYLYCIGNPRTDWMFKTAEEPGLNGRSLIYPRGKVLGGCSSINGMLYLRGQAADYDGWRQMGNTGWGWDDVLPYFMKSEDYVDGASEMHGAGGEWRVENQRLHWDVLDDWMAAAVAEGLPEVTDFNTGNNEGVGYFRVNQRSGWRMNTAKAFLRTTKGQGLQVETHAHTRRVIIEDGRCVGVEYEQKGQIKTARAGGEVILSAGAIGSPQILQLSGIGPEAVLRRNGIEVVQDNAGIGANLQDHLQLRCSWRLEGAKTLNTMANSLFGKAKIGLEYVLKRSGPMSMAPSQLGAFAKSRPDLDTPDLEFHVQPLTLEAFGQPLHDFPAMTASVCNLRPESRGVVEITSADPKAAPKIAPNYLSTEGDRTVAVNSIRLARRIIAQGPMAKYSPVEMKPGITEASDAELARAAGDVGTTIFHPTGTVRMGADAAAPLDPRLRLRGIAGLRVVDASVMPTIVSGNTNSPTIMIAEKASDMILSDARS</sequence>
<dbReference type="STRING" id="657014.SAMN04488092_1126"/>
<dbReference type="GO" id="GO:0016614">
    <property type="term" value="F:oxidoreductase activity, acting on CH-OH group of donors"/>
    <property type="evidence" value="ECO:0007669"/>
    <property type="project" value="InterPro"/>
</dbReference>
<feature type="domain" description="Glucose-methanol-choline oxidoreductase N-terminal" evidence="6">
    <location>
        <begin position="250"/>
        <end position="264"/>
    </location>
</feature>
<dbReference type="SUPFAM" id="SSF51905">
    <property type="entry name" value="FAD/NAD(P)-binding domain"/>
    <property type="match status" value="1"/>
</dbReference>
<dbReference type="GO" id="GO:0050660">
    <property type="term" value="F:flavin adenine dinucleotide binding"/>
    <property type="evidence" value="ECO:0007669"/>
    <property type="project" value="InterPro"/>
</dbReference>
<dbReference type="SUPFAM" id="SSF54373">
    <property type="entry name" value="FAD-linked reductases, C-terminal domain"/>
    <property type="match status" value="1"/>
</dbReference>
<dbReference type="PANTHER" id="PTHR11552">
    <property type="entry name" value="GLUCOSE-METHANOL-CHOLINE GMC OXIDOREDUCTASE"/>
    <property type="match status" value="1"/>
</dbReference>
<reference evidence="7 8" key="1">
    <citation type="submission" date="2016-10" db="EMBL/GenBank/DDBJ databases">
        <authorList>
            <person name="de Groot N.N."/>
        </authorList>
    </citation>
    <scope>NUCLEOTIDE SEQUENCE [LARGE SCALE GENOMIC DNA]</scope>
    <source>
        <strain evidence="7 8">DSM 22007</strain>
    </source>
</reference>